<keyword evidence="2" id="KW-1185">Reference proteome</keyword>
<dbReference type="Proteomes" id="UP000515728">
    <property type="component" value="Chromosome"/>
</dbReference>
<dbReference type="EMBL" id="CP060131">
    <property type="protein sequence ID" value="QNG52650.1"/>
    <property type="molecule type" value="Genomic_DNA"/>
</dbReference>
<proteinExistence type="predicted"/>
<organism evidence="1 2">
    <name type="scientific">Pseudonocardia petroleophila</name>
    <dbReference type="NCBI Taxonomy" id="37331"/>
    <lineage>
        <taxon>Bacteria</taxon>
        <taxon>Bacillati</taxon>
        <taxon>Actinomycetota</taxon>
        <taxon>Actinomycetes</taxon>
        <taxon>Pseudonocardiales</taxon>
        <taxon>Pseudonocardiaceae</taxon>
        <taxon>Pseudonocardia</taxon>
    </lineage>
</organism>
<sequence length="68" mass="7172">MVDDPRRTEPEPVFADDLLVEAARAGHLEAGADDPLAALLAGLYDRAAGRCSCGSRREECPARTAGCD</sequence>
<evidence type="ECO:0000313" key="1">
    <source>
        <dbReference type="EMBL" id="QNG52650.1"/>
    </source>
</evidence>
<gene>
    <name evidence="1" type="ORF">H6H00_00770</name>
</gene>
<dbReference type="AlphaFoldDB" id="A0A7G7MIN9"/>
<reference evidence="1 2" key="1">
    <citation type="submission" date="2020-08" db="EMBL/GenBank/DDBJ databases">
        <authorList>
            <person name="Mo P."/>
        </authorList>
    </citation>
    <scope>NUCLEOTIDE SEQUENCE [LARGE SCALE GENOMIC DNA]</scope>
    <source>
        <strain evidence="1 2">CGMCC 4.1532</strain>
    </source>
</reference>
<evidence type="ECO:0000313" key="2">
    <source>
        <dbReference type="Proteomes" id="UP000515728"/>
    </source>
</evidence>
<dbReference type="RefSeq" id="WP_185719479.1">
    <property type="nucleotide sequence ID" value="NZ_BAAAWI010000001.1"/>
</dbReference>
<dbReference type="KEGG" id="ppel:H6H00_00770"/>
<protein>
    <submittedName>
        <fullName evidence="1">Uncharacterized protein</fullName>
    </submittedName>
</protein>
<accession>A0A7G7MIN9</accession>
<name>A0A7G7MIN9_9PSEU</name>